<dbReference type="EMBL" id="GBRH01163918">
    <property type="protein sequence ID" value="JAE33978.1"/>
    <property type="molecule type" value="Transcribed_RNA"/>
</dbReference>
<protein>
    <submittedName>
        <fullName evidence="1">Uncharacterized protein</fullName>
    </submittedName>
</protein>
<reference evidence="1" key="1">
    <citation type="submission" date="2014-09" db="EMBL/GenBank/DDBJ databases">
        <authorList>
            <person name="Magalhaes I.L.F."/>
            <person name="Oliveira U."/>
            <person name="Santos F.R."/>
            <person name="Vidigal T.H.D.A."/>
            <person name="Brescovit A.D."/>
            <person name="Santos A.J."/>
        </authorList>
    </citation>
    <scope>NUCLEOTIDE SEQUENCE</scope>
    <source>
        <tissue evidence="1">Shoot tissue taken approximately 20 cm above the soil surface</tissue>
    </source>
</reference>
<evidence type="ECO:0000313" key="1">
    <source>
        <dbReference type="EMBL" id="JAE33978.1"/>
    </source>
</evidence>
<name>A0A0A9HM61_ARUDO</name>
<proteinExistence type="predicted"/>
<sequence length="36" mass="3701">MSPPTACCASATPYCCSPSLLSLRYSAGTCVVMCLI</sequence>
<accession>A0A0A9HM61</accession>
<organism evidence="1">
    <name type="scientific">Arundo donax</name>
    <name type="common">Giant reed</name>
    <name type="synonym">Donax arundinaceus</name>
    <dbReference type="NCBI Taxonomy" id="35708"/>
    <lineage>
        <taxon>Eukaryota</taxon>
        <taxon>Viridiplantae</taxon>
        <taxon>Streptophyta</taxon>
        <taxon>Embryophyta</taxon>
        <taxon>Tracheophyta</taxon>
        <taxon>Spermatophyta</taxon>
        <taxon>Magnoliopsida</taxon>
        <taxon>Liliopsida</taxon>
        <taxon>Poales</taxon>
        <taxon>Poaceae</taxon>
        <taxon>PACMAD clade</taxon>
        <taxon>Arundinoideae</taxon>
        <taxon>Arundineae</taxon>
        <taxon>Arundo</taxon>
    </lineage>
</organism>
<dbReference type="AlphaFoldDB" id="A0A0A9HM61"/>
<reference evidence="1" key="2">
    <citation type="journal article" date="2015" name="Data Brief">
        <title>Shoot transcriptome of the giant reed, Arundo donax.</title>
        <authorList>
            <person name="Barrero R.A."/>
            <person name="Guerrero F.D."/>
            <person name="Moolhuijzen P."/>
            <person name="Goolsby J.A."/>
            <person name="Tidwell J."/>
            <person name="Bellgard S.E."/>
            <person name="Bellgard M.I."/>
        </authorList>
    </citation>
    <scope>NUCLEOTIDE SEQUENCE</scope>
    <source>
        <tissue evidence="1">Shoot tissue taken approximately 20 cm above the soil surface</tissue>
    </source>
</reference>